<name>A0A5J5D6R0_9PERO</name>
<dbReference type="AlphaFoldDB" id="A0A5J5D6R0"/>
<evidence type="ECO:0000313" key="2">
    <source>
        <dbReference type="Proteomes" id="UP000327493"/>
    </source>
</evidence>
<protein>
    <submittedName>
        <fullName evidence="1">Uncharacterized protein</fullName>
    </submittedName>
</protein>
<gene>
    <name evidence="1" type="ORF">FQN60_016103</name>
</gene>
<accession>A0A5J5D6R0</accession>
<keyword evidence="2" id="KW-1185">Reference proteome</keyword>
<dbReference type="EMBL" id="VOFY01000012">
    <property type="protein sequence ID" value="KAA8587241.1"/>
    <property type="molecule type" value="Genomic_DNA"/>
</dbReference>
<comment type="caution">
    <text evidence="1">The sequence shown here is derived from an EMBL/GenBank/DDBJ whole genome shotgun (WGS) entry which is preliminary data.</text>
</comment>
<evidence type="ECO:0000313" key="1">
    <source>
        <dbReference type="EMBL" id="KAA8587241.1"/>
    </source>
</evidence>
<organism evidence="1 2">
    <name type="scientific">Etheostoma spectabile</name>
    <name type="common">orangethroat darter</name>
    <dbReference type="NCBI Taxonomy" id="54343"/>
    <lineage>
        <taxon>Eukaryota</taxon>
        <taxon>Metazoa</taxon>
        <taxon>Chordata</taxon>
        <taxon>Craniata</taxon>
        <taxon>Vertebrata</taxon>
        <taxon>Euteleostomi</taxon>
        <taxon>Actinopterygii</taxon>
        <taxon>Neopterygii</taxon>
        <taxon>Teleostei</taxon>
        <taxon>Neoteleostei</taxon>
        <taxon>Acanthomorphata</taxon>
        <taxon>Eupercaria</taxon>
        <taxon>Perciformes</taxon>
        <taxon>Percoidei</taxon>
        <taxon>Percidae</taxon>
        <taxon>Etheostomatinae</taxon>
        <taxon>Etheostoma</taxon>
    </lineage>
</organism>
<sequence length="74" mass="8781">MRESQKKKTFSVSWDLLTFNSPLPTFQPLYKPFKFSLFLNHTVQNIPTLPNYIFPSVYSCRTAQVRDIEIYIFS</sequence>
<reference evidence="1 2" key="1">
    <citation type="submission" date="2019-08" db="EMBL/GenBank/DDBJ databases">
        <title>A chromosome-level genome assembly, high-density linkage maps, and genome scans reveal the genomic architecture of hybrid incompatibilities underlying speciation via character displacement in darters (Percidae: Etheostominae).</title>
        <authorList>
            <person name="Moran R.L."/>
            <person name="Catchen J.M."/>
            <person name="Fuller R.C."/>
        </authorList>
    </citation>
    <scope>NUCLEOTIDE SEQUENCE [LARGE SCALE GENOMIC DNA]</scope>
    <source>
        <strain evidence="1">EspeVRDwgs_2016</strain>
        <tissue evidence="1">Muscle</tissue>
    </source>
</reference>
<dbReference type="Proteomes" id="UP000327493">
    <property type="component" value="Chromosome 12"/>
</dbReference>
<proteinExistence type="predicted"/>